<dbReference type="EMBL" id="JASBNA010000012">
    <property type="protein sequence ID" value="KAK7687704.1"/>
    <property type="molecule type" value="Genomic_DNA"/>
</dbReference>
<dbReference type="AlphaFoldDB" id="A0AAW0G7V0"/>
<comment type="caution">
    <text evidence="2">The sequence shown here is derived from an EMBL/GenBank/DDBJ whole genome shotgun (WGS) entry which is preliminary data.</text>
</comment>
<evidence type="ECO:0000313" key="2">
    <source>
        <dbReference type="EMBL" id="KAK7687704.1"/>
    </source>
</evidence>
<reference evidence="2 3" key="1">
    <citation type="submission" date="2022-09" db="EMBL/GenBank/DDBJ databases">
        <authorList>
            <person name="Palmer J.M."/>
        </authorList>
    </citation>
    <scope>NUCLEOTIDE SEQUENCE [LARGE SCALE GENOMIC DNA]</scope>
    <source>
        <strain evidence="2 3">DSM 7382</strain>
    </source>
</reference>
<feature type="compositionally biased region" description="Basic and acidic residues" evidence="1">
    <location>
        <begin position="16"/>
        <end position="32"/>
    </location>
</feature>
<dbReference type="Proteomes" id="UP001385951">
    <property type="component" value="Unassembled WGS sequence"/>
</dbReference>
<accession>A0AAW0G7V0</accession>
<proteinExistence type="predicted"/>
<sequence length="114" mass="13069">MSNEKPLEDSAPGTRESIEKSEKVHNDTKPTTEEDFYDFGGASALPPPPQLTPAEERKLYRKIDWRIMPIVTAMYLFSFLDRGNIGGWCFSMCRDNGMNMRIRERETAGSYDRA</sequence>
<evidence type="ECO:0000313" key="3">
    <source>
        <dbReference type="Proteomes" id="UP001385951"/>
    </source>
</evidence>
<dbReference type="InterPro" id="IPR036259">
    <property type="entry name" value="MFS_trans_sf"/>
</dbReference>
<keyword evidence="3" id="KW-1185">Reference proteome</keyword>
<protein>
    <submittedName>
        <fullName evidence="2">Uncharacterized protein</fullName>
    </submittedName>
</protein>
<feature type="region of interest" description="Disordered" evidence="1">
    <location>
        <begin position="1"/>
        <end position="53"/>
    </location>
</feature>
<name>A0AAW0G7V0_9APHY</name>
<gene>
    <name evidence="2" type="ORF">QCA50_008920</name>
</gene>
<organism evidence="2 3">
    <name type="scientific">Cerrena zonata</name>
    <dbReference type="NCBI Taxonomy" id="2478898"/>
    <lineage>
        <taxon>Eukaryota</taxon>
        <taxon>Fungi</taxon>
        <taxon>Dikarya</taxon>
        <taxon>Basidiomycota</taxon>
        <taxon>Agaricomycotina</taxon>
        <taxon>Agaricomycetes</taxon>
        <taxon>Polyporales</taxon>
        <taxon>Cerrenaceae</taxon>
        <taxon>Cerrena</taxon>
    </lineage>
</organism>
<evidence type="ECO:0000256" key="1">
    <source>
        <dbReference type="SAM" id="MobiDB-lite"/>
    </source>
</evidence>
<dbReference type="SUPFAM" id="SSF103473">
    <property type="entry name" value="MFS general substrate transporter"/>
    <property type="match status" value="1"/>
</dbReference>